<dbReference type="OrthoDB" id="167344at2759"/>
<sequence length="304" mass="34254">MPRNNPYYSSCDLKLNEYQYEIEHTSGEQNVWTDMFSTWAGQELTTARTASMKRWSHEQTSKLRPLVDLEWPTISHIAAAQSGKVAPLSHTLDDRGVYVDSFKRPWIPSTAEELLQRIMIVAHCGSQGRRGVNAMIQELEGFFDISNVQVKARAFCASCLLCCHVKGGNIIPRPYGELYRSSDRNEALHMDYLYVGKYDDTSDYILVLKDDYSHFCELIPCKTASALIGRSSLLGTNNPHPPPPTPGKLANRASVGVLYDPTDDVTTPKRGKCESSGSANQKRRWAPRIEFRPRFASSSTMRIK</sequence>
<name>A0A9W6U065_9STRA</name>
<evidence type="ECO:0000256" key="1">
    <source>
        <dbReference type="SAM" id="MobiDB-lite"/>
    </source>
</evidence>
<dbReference type="EMBL" id="BSXW01000474">
    <property type="protein sequence ID" value="GMF23366.1"/>
    <property type="molecule type" value="Genomic_DNA"/>
</dbReference>
<feature type="region of interest" description="Disordered" evidence="1">
    <location>
        <begin position="265"/>
        <end position="304"/>
    </location>
</feature>
<reference evidence="2" key="1">
    <citation type="submission" date="2023-04" db="EMBL/GenBank/DDBJ databases">
        <title>Phytophthora lilii NBRC 32176.</title>
        <authorList>
            <person name="Ichikawa N."/>
            <person name="Sato H."/>
            <person name="Tonouchi N."/>
        </authorList>
    </citation>
    <scope>NUCLEOTIDE SEQUENCE</scope>
    <source>
        <strain evidence="2">NBRC 32176</strain>
    </source>
</reference>
<comment type="caution">
    <text evidence="2">The sequence shown here is derived from an EMBL/GenBank/DDBJ whole genome shotgun (WGS) entry which is preliminary data.</text>
</comment>
<accession>A0A9W6U065</accession>
<evidence type="ECO:0000313" key="2">
    <source>
        <dbReference type="EMBL" id="GMF23366.1"/>
    </source>
</evidence>
<organism evidence="2 3">
    <name type="scientific">Phytophthora lilii</name>
    <dbReference type="NCBI Taxonomy" id="2077276"/>
    <lineage>
        <taxon>Eukaryota</taxon>
        <taxon>Sar</taxon>
        <taxon>Stramenopiles</taxon>
        <taxon>Oomycota</taxon>
        <taxon>Peronosporomycetes</taxon>
        <taxon>Peronosporales</taxon>
        <taxon>Peronosporaceae</taxon>
        <taxon>Phytophthora</taxon>
    </lineage>
</organism>
<gene>
    <name evidence="2" type="ORF">Plil01_000942500</name>
</gene>
<dbReference type="AlphaFoldDB" id="A0A9W6U065"/>
<proteinExistence type="predicted"/>
<protein>
    <submittedName>
        <fullName evidence="2">Unnamed protein product</fullName>
    </submittedName>
</protein>
<keyword evidence="3" id="KW-1185">Reference proteome</keyword>
<evidence type="ECO:0000313" key="3">
    <source>
        <dbReference type="Proteomes" id="UP001165083"/>
    </source>
</evidence>
<dbReference type="Proteomes" id="UP001165083">
    <property type="component" value="Unassembled WGS sequence"/>
</dbReference>